<dbReference type="Pfam" id="PF14361">
    <property type="entry name" value="RsbRD_N"/>
    <property type="match status" value="1"/>
</dbReference>
<dbReference type="Pfam" id="PF13556">
    <property type="entry name" value="HTH_30"/>
    <property type="match status" value="1"/>
</dbReference>
<dbReference type="PANTHER" id="PTHR33744">
    <property type="entry name" value="CARBOHYDRATE DIACID REGULATOR"/>
    <property type="match status" value="1"/>
</dbReference>
<dbReference type="InterPro" id="IPR025736">
    <property type="entry name" value="PucR_C-HTH_dom"/>
</dbReference>
<comment type="similarity">
    <text evidence="1">Belongs to the CdaR family.</text>
</comment>
<dbReference type="InterPro" id="IPR042070">
    <property type="entry name" value="PucR_C-HTH_sf"/>
</dbReference>
<proteinExistence type="inferred from homology"/>
<dbReference type="Pfam" id="PF17853">
    <property type="entry name" value="GGDEF_2"/>
    <property type="match status" value="1"/>
</dbReference>
<dbReference type="InterPro" id="IPR025751">
    <property type="entry name" value="RsbRD_N_dom"/>
</dbReference>
<dbReference type="EMBL" id="LKTM01000079">
    <property type="protein sequence ID" value="KQH79653.1"/>
    <property type="molecule type" value="Genomic_DNA"/>
</dbReference>
<evidence type="ECO:0008006" key="7">
    <source>
        <dbReference type="Google" id="ProtNLM"/>
    </source>
</evidence>
<dbReference type="PANTHER" id="PTHR33744:SF1">
    <property type="entry name" value="DNA-BINDING TRANSCRIPTIONAL ACTIVATOR ADER"/>
    <property type="match status" value="1"/>
</dbReference>
<dbReference type="Gene3D" id="1.10.10.2840">
    <property type="entry name" value="PucR C-terminal helix-turn-helix domain"/>
    <property type="match status" value="1"/>
</dbReference>
<evidence type="ECO:0000313" key="5">
    <source>
        <dbReference type="EMBL" id="KQH79653.1"/>
    </source>
</evidence>
<gene>
    <name evidence="5" type="ORF">AO501_20965</name>
</gene>
<dbReference type="RefSeq" id="WP_055577459.1">
    <property type="nucleotide sequence ID" value="NZ_LKTM01000079.1"/>
</dbReference>
<evidence type="ECO:0000259" key="4">
    <source>
        <dbReference type="Pfam" id="PF17853"/>
    </source>
</evidence>
<evidence type="ECO:0000313" key="6">
    <source>
        <dbReference type="Proteomes" id="UP000051677"/>
    </source>
</evidence>
<comment type="caution">
    <text evidence="5">The sequence shown here is derived from an EMBL/GenBank/DDBJ whole genome shotgun (WGS) entry which is preliminary data.</text>
</comment>
<dbReference type="InterPro" id="IPR041522">
    <property type="entry name" value="CdaR_GGDEF"/>
</dbReference>
<name>A0A0Q2QII2_MYCGO</name>
<feature type="domain" description="RsbT co-antagonist protein RsbRD N-terminal" evidence="3">
    <location>
        <begin position="34"/>
        <end position="176"/>
    </location>
</feature>
<evidence type="ECO:0000256" key="1">
    <source>
        <dbReference type="ARBA" id="ARBA00006754"/>
    </source>
</evidence>
<dbReference type="InterPro" id="IPR051448">
    <property type="entry name" value="CdaR-like_regulators"/>
</dbReference>
<dbReference type="AlphaFoldDB" id="A0A0Q2QII2"/>
<dbReference type="Proteomes" id="UP000051677">
    <property type="component" value="Unassembled WGS sequence"/>
</dbReference>
<sequence>MEPQWRSLREPAARRVWEQVLRPVAAQLRSEATELAAEIVERYQAVVPTVVPDPPAVSEQLISVEDSLRQVAQCIDMGDDPRGLELTPSTVVIARSGVQRGIPLNDLFRSVRLAHERAWQWTFKQIVARAPTPEQAASLELVSTFFFAYADVILLEAEHHYEIEREAWLRGTAAARAAAVEDILAGTEVDAQRASKRMRYDINRHHLGVRAWLDSSSDDPGLQSTLTAALWQLTEALSAQSPMILPAGSMAVTAWLSRPQAFTAAELASLGDDARSPDGVSVAVGEPGWGIGGFRRTYREASHAHRLASLLGERAAVVTRYRDVAVAALASADDEHAVAFVKRVLGPLAVDDEATYRIAATLAVYLDENRSPGKAAQRLSVHPNTVSYRVHQAEQLLGRQIDNNTLELSVALALLPAVRGLTEHGGFVAATQMRW</sequence>
<reference evidence="5 6" key="1">
    <citation type="submission" date="2015-10" db="EMBL/GenBank/DDBJ databases">
        <title>Mycobacterium gordonae draft genome assembly.</title>
        <authorList>
            <person name="Ustinova V."/>
            <person name="Smirnova T."/>
            <person name="Blagodatskikh K."/>
            <person name="Varlamov D."/>
            <person name="Larionova E."/>
            <person name="Chernousova L."/>
        </authorList>
    </citation>
    <scope>NUCLEOTIDE SEQUENCE [LARGE SCALE GENOMIC DNA]</scope>
    <source>
        <strain evidence="5 6">CTRI 14-8773</strain>
    </source>
</reference>
<accession>A0A0Q2QII2</accession>
<organism evidence="5 6">
    <name type="scientific">Mycobacterium gordonae</name>
    <dbReference type="NCBI Taxonomy" id="1778"/>
    <lineage>
        <taxon>Bacteria</taxon>
        <taxon>Bacillati</taxon>
        <taxon>Actinomycetota</taxon>
        <taxon>Actinomycetes</taxon>
        <taxon>Mycobacteriales</taxon>
        <taxon>Mycobacteriaceae</taxon>
        <taxon>Mycobacterium</taxon>
    </lineage>
</organism>
<evidence type="ECO:0000259" key="3">
    <source>
        <dbReference type="Pfam" id="PF14361"/>
    </source>
</evidence>
<feature type="domain" description="PucR C-terminal helix-turn-helix" evidence="2">
    <location>
        <begin position="360"/>
        <end position="414"/>
    </location>
</feature>
<protein>
    <recommendedName>
        <fullName evidence="7">PucR family transcriptional regulator</fullName>
    </recommendedName>
</protein>
<feature type="domain" description="CdaR GGDEF-like" evidence="4">
    <location>
        <begin position="188"/>
        <end position="306"/>
    </location>
</feature>
<evidence type="ECO:0000259" key="2">
    <source>
        <dbReference type="Pfam" id="PF13556"/>
    </source>
</evidence>